<feature type="region of interest" description="Disordered" evidence="2">
    <location>
        <begin position="146"/>
        <end position="175"/>
    </location>
</feature>
<evidence type="ECO:0000256" key="1">
    <source>
        <dbReference type="ARBA" id="ARBA00009885"/>
    </source>
</evidence>
<evidence type="ECO:0000313" key="3">
    <source>
        <dbReference type="EMBL" id="KAF8467511.1"/>
    </source>
</evidence>
<proteinExistence type="inferred from homology"/>
<dbReference type="GO" id="GO:0006274">
    <property type="term" value="P:DNA replication termination"/>
    <property type="evidence" value="ECO:0007669"/>
    <property type="project" value="TreeGrafter"/>
</dbReference>
<feature type="compositionally biased region" description="Basic residues" evidence="2">
    <location>
        <begin position="212"/>
        <end position="222"/>
    </location>
</feature>
<dbReference type="InterPro" id="IPR027799">
    <property type="entry name" value="Rtf2_RING-finger"/>
</dbReference>
<dbReference type="AlphaFoldDB" id="A0A9P5MP34"/>
<dbReference type="Pfam" id="PF04641">
    <property type="entry name" value="Rtf2"/>
    <property type="match status" value="1"/>
</dbReference>
<dbReference type="PANTHER" id="PTHR12775:SF0">
    <property type="entry name" value="REPLICATION TERMINATION FACTOR 2"/>
    <property type="match status" value="1"/>
</dbReference>
<dbReference type="OrthoDB" id="247013at2759"/>
<protein>
    <submittedName>
        <fullName evidence="3">DUF602-domain-containing protein</fullName>
    </submittedName>
</protein>
<accession>A0A9P5MP34</accession>
<dbReference type="PANTHER" id="PTHR12775">
    <property type="entry name" value="PROTEIN C20ORF43 HOMOLOG"/>
    <property type="match status" value="1"/>
</dbReference>
<reference evidence="3" key="1">
    <citation type="submission" date="2019-10" db="EMBL/GenBank/DDBJ databases">
        <authorList>
            <consortium name="DOE Joint Genome Institute"/>
            <person name="Kuo A."/>
            <person name="Miyauchi S."/>
            <person name="Kiss E."/>
            <person name="Drula E."/>
            <person name="Kohler A."/>
            <person name="Sanchez-Garcia M."/>
            <person name="Andreopoulos B."/>
            <person name="Barry K.W."/>
            <person name="Bonito G."/>
            <person name="Buee M."/>
            <person name="Carver A."/>
            <person name="Chen C."/>
            <person name="Cichocki N."/>
            <person name="Clum A."/>
            <person name="Culley D."/>
            <person name="Crous P.W."/>
            <person name="Fauchery L."/>
            <person name="Girlanda M."/>
            <person name="Hayes R."/>
            <person name="Keri Z."/>
            <person name="LaButti K."/>
            <person name="Lipzen A."/>
            <person name="Lombard V."/>
            <person name="Magnuson J."/>
            <person name="Maillard F."/>
            <person name="Morin E."/>
            <person name="Murat C."/>
            <person name="Nolan M."/>
            <person name="Ohm R."/>
            <person name="Pangilinan J."/>
            <person name="Pereira M."/>
            <person name="Perotto S."/>
            <person name="Peter M."/>
            <person name="Riley R."/>
            <person name="Sitrit Y."/>
            <person name="Stielow B."/>
            <person name="Szollosi G."/>
            <person name="Zifcakova L."/>
            <person name="Stursova M."/>
            <person name="Spatafora J.W."/>
            <person name="Tedersoo L."/>
            <person name="Vaario L.-M."/>
            <person name="Yamada A."/>
            <person name="Yan M."/>
            <person name="Wang P."/>
            <person name="Xu J."/>
            <person name="Bruns T."/>
            <person name="Baldrian P."/>
            <person name="Vilgalys R."/>
            <person name="Henrissat B."/>
            <person name="Grigoriev I.V."/>
            <person name="Hibbett D."/>
            <person name="Nagy L.G."/>
            <person name="Martin F.M."/>
        </authorList>
    </citation>
    <scope>NUCLEOTIDE SEQUENCE</scope>
    <source>
        <strain evidence="3">Prilba</strain>
    </source>
</reference>
<organism evidence="3 4">
    <name type="scientific">Russula ochroleuca</name>
    <dbReference type="NCBI Taxonomy" id="152965"/>
    <lineage>
        <taxon>Eukaryota</taxon>
        <taxon>Fungi</taxon>
        <taxon>Dikarya</taxon>
        <taxon>Basidiomycota</taxon>
        <taxon>Agaricomycotina</taxon>
        <taxon>Agaricomycetes</taxon>
        <taxon>Russulales</taxon>
        <taxon>Russulaceae</taxon>
        <taxon>Russula</taxon>
    </lineage>
</organism>
<feature type="region of interest" description="Disordered" evidence="2">
    <location>
        <begin position="1"/>
        <end position="26"/>
    </location>
</feature>
<dbReference type="Proteomes" id="UP000759537">
    <property type="component" value="Unassembled WGS sequence"/>
</dbReference>
<feature type="region of interest" description="Disordered" evidence="2">
    <location>
        <begin position="189"/>
        <end position="288"/>
    </location>
</feature>
<feature type="compositionally biased region" description="Basic and acidic residues" evidence="2">
    <location>
        <begin position="264"/>
        <end position="274"/>
    </location>
</feature>
<dbReference type="CDD" id="cd16653">
    <property type="entry name" value="RING-like_Rtf2"/>
    <property type="match status" value="1"/>
</dbReference>
<evidence type="ECO:0000256" key="2">
    <source>
        <dbReference type="SAM" id="MobiDB-lite"/>
    </source>
</evidence>
<reference evidence="3" key="2">
    <citation type="journal article" date="2020" name="Nat. Commun.">
        <title>Large-scale genome sequencing of mycorrhizal fungi provides insights into the early evolution of symbiotic traits.</title>
        <authorList>
            <person name="Miyauchi S."/>
            <person name="Kiss E."/>
            <person name="Kuo A."/>
            <person name="Drula E."/>
            <person name="Kohler A."/>
            <person name="Sanchez-Garcia M."/>
            <person name="Morin E."/>
            <person name="Andreopoulos B."/>
            <person name="Barry K.W."/>
            <person name="Bonito G."/>
            <person name="Buee M."/>
            <person name="Carver A."/>
            <person name="Chen C."/>
            <person name="Cichocki N."/>
            <person name="Clum A."/>
            <person name="Culley D."/>
            <person name="Crous P.W."/>
            <person name="Fauchery L."/>
            <person name="Girlanda M."/>
            <person name="Hayes R.D."/>
            <person name="Keri Z."/>
            <person name="LaButti K."/>
            <person name="Lipzen A."/>
            <person name="Lombard V."/>
            <person name="Magnuson J."/>
            <person name="Maillard F."/>
            <person name="Murat C."/>
            <person name="Nolan M."/>
            <person name="Ohm R.A."/>
            <person name="Pangilinan J."/>
            <person name="Pereira M.F."/>
            <person name="Perotto S."/>
            <person name="Peter M."/>
            <person name="Pfister S."/>
            <person name="Riley R."/>
            <person name="Sitrit Y."/>
            <person name="Stielow J.B."/>
            <person name="Szollosi G."/>
            <person name="Zifcakova L."/>
            <person name="Stursova M."/>
            <person name="Spatafora J.W."/>
            <person name="Tedersoo L."/>
            <person name="Vaario L.M."/>
            <person name="Yamada A."/>
            <person name="Yan M."/>
            <person name="Wang P."/>
            <person name="Xu J."/>
            <person name="Bruns T."/>
            <person name="Baldrian P."/>
            <person name="Vilgalys R."/>
            <person name="Dunand C."/>
            <person name="Henrissat B."/>
            <person name="Grigoriev I.V."/>
            <person name="Hibbett D."/>
            <person name="Nagy L.G."/>
            <person name="Martin F.M."/>
        </authorList>
    </citation>
    <scope>NUCLEOTIDE SEQUENCE</scope>
    <source>
        <strain evidence="3">Prilba</strain>
    </source>
</reference>
<dbReference type="InterPro" id="IPR006735">
    <property type="entry name" value="Rtf2"/>
</dbReference>
<keyword evidence="4" id="KW-1185">Reference proteome</keyword>
<evidence type="ECO:0000313" key="4">
    <source>
        <dbReference type="Proteomes" id="UP000759537"/>
    </source>
</evidence>
<name>A0A9P5MP34_9AGAM</name>
<dbReference type="GO" id="GO:0005634">
    <property type="term" value="C:nucleus"/>
    <property type="evidence" value="ECO:0007669"/>
    <property type="project" value="TreeGrafter"/>
</dbReference>
<comment type="similarity">
    <text evidence="1">Belongs to the rtf2 family.</text>
</comment>
<comment type="caution">
    <text evidence="3">The sequence shown here is derived from an EMBL/GenBank/DDBJ whole genome shotgun (WGS) entry which is preliminary data.</text>
</comment>
<dbReference type="EMBL" id="WHVB01000036">
    <property type="protein sequence ID" value="KAF8467511.1"/>
    <property type="molecule type" value="Genomic_DNA"/>
</dbReference>
<sequence>MGNDGGSIPDRRDLVRNKPKAEQADKANQTRARWFFCALSKRPLQEPIVSCDLGKLYNKDAVIEFLLDRSSFGDGEEICRHIRSLKDVKTLSLTPNTTPKSDSLDSSIDRGMFVCPLNFKEMTGIVPFVYLSTCGCVFSQAGLKAVSSSTPPSEKGKDKAGGGEGGAQSASDGQLDICPSCSKKYNRSEDVRMLNPGPEEEERMQSAMERRRAVKGKGKKRKAVPDGAEGEQPPGKKISGSRSGSATPLTGAASRAVASSLAMEEAKRKAHMSDAVKSLYRPKDGKARKETFMTMGTFTRYA</sequence>
<feature type="compositionally biased region" description="Basic and acidic residues" evidence="2">
    <location>
        <begin position="9"/>
        <end position="25"/>
    </location>
</feature>
<gene>
    <name evidence="3" type="ORF">DFH94DRAFT_698119</name>
</gene>